<dbReference type="EMBL" id="JBHTEY010000004">
    <property type="protein sequence ID" value="MFC7615958.1"/>
    <property type="molecule type" value="Genomic_DNA"/>
</dbReference>
<feature type="compositionally biased region" description="Basic residues" evidence="8">
    <location>
        <begin position="22"/>
        <end position="33"/>
    </location>
</feature>
<dbReference type="PROSITE" id="PS00705">
    <property type="entry name" value="PROK_CO2_ANHYDRASE_2"/>
    <property type="match status" value="1"/>
</dbReference>
<dbReference type="Pfam" id="PF00484">
    <property type="entry name" value="Pro_CA"/>
    <property type="match status" value="1"/>
</dbReference>
<evidence type="ECO:0000313" key="10">
    <source>
        <dbReference type="Proteomes" id="UP001596512"/>
    </source>
</evidence>
<dbReference type="InterPro" id="IPR015892">
    <property type="entry name" value="Carbonic_anhydrase_CS"/>
</dbReference>
<comment type="function">
    <text evidence="7">Reversible hydration of carbon dioxide.</text>
</comment>
<feature type="region of interest" description="Disordered" evidence="8">
    <location>
        <begin position="1"/>
        <end position="84"/>
    </location>
</feature>
<evidence type="ECO:0000256" key="7">
    <source>
        <dbReference type="RuleBase" id="RU003956"/>
    </source>
</evidence>
<dbReference type="PANTHER" id="PTHR11002">
    <property type="entry name" value="CARBONIC ANHYDRASE"/>
    <property type="match status" value="1"/>
</dbReference>
<dbReference type="EC" id="4.2.1.1" evidence="2 7"/>
<evidence type="ECO:0000313" key="9">
    <source>
        <dbReference type="EMBL" id="MFC7615958.1"/>
    </source>
</evidence>
<dbReference type="Gene3D" id="3.40.1050.10">
    <property type="entry name" value="Carbonic anhydrase"/>
    <property type="match status" value="1"/>
</dbReference>
<dbReference type="CDD" id="cd03378">
    <property type="entry name" value="beta_CA_cladeC"/>
    <property type="match status" value="1"/>
</dbReference>
<name>A0ABW2TT25_9PSEU</name>
<comment type="caution">
    <text evidence="9">The sequence shown here is derived from an EMBL/GenBank/DDBJ whole genome shotgun (WGS) entry which is preliminary data.</text>
</comment>
<comment type="function">
    <text evidence="5">Catalyzes the reversible hydration of carbon dioxide to form bicarbonate.</text>
</comment>
<evidence type="ECO:0000256" key="4">
    <source>
        <dbReference type="ARBA" id="ARBA00023239"/>
    </source>
</evidence>
<dbReference type="Proteomes" id="UP001596512">
    <property type="component" value="Unassembled WGS sequence"/>
</dbReference>
<feature type="compositionally biased region" description="Low complexity" evidence="8">
    <location>
        <begin position="64"/>
        <end position="78"/>
    </location>
</feature>
<accession>A0ABW2TT25</accession>
<comment type="similarity">
    <text evidence="1 7">Belongs to the beta-class carbonic anhydrase family.</text>
</comment>
<reference evidence="10" key="1">
    <citation type="journal article" date="2019" name="Int. J. Syst. Evol. Microbiol.">
        <title>The Global Catalogue of Microorganisms (GCM) 10K type strain sequencing project: providing services to taxonomists for standard genome sequencing and annotation.</title>
        <authorList>
            <consortium name="The Broad Institute Genomics Platform"/>
            <consortium name="The Broad Institute Genome Sequencing Center for Infectious Disease"/>
            <person name="Wu L."/>
            <person name="Ma J."/>
        </authorList>
    </citation>
    <scope>NUCLEOTIDE SEQUENCE [LARGE SCALE GENOMIC DNA]</scope>
    <source>
        <strain evidence="10">JCM 17695</strain>
    </source>
</reference>
<keyword evidence="3 7" id="KW-0862">Zinc</keyword>
<keyword evidence="4 7" id="KW-0456">Lyase</keyword>
<evidence type="ECO:0000256" key="6">
    <source>
        <dbReference type="ARBA" id="ARBA00048348"/>
    </source>
</evidence>
<gene>
    <name evidence="9" type="ORF">ACFQV2_23205</name>
</gene>
<dbReference type="SMART" id="SM00947">
    <property type="entry name" value="Pro_CA"/>
    <property type="match status" value="1"/>
</dbReference>
<sequence>MAEGYARRGERSQPTSPAEHLRGRRRDRRRRSGSRVPDGHRRRRPRSRVSDGHPRPRPLPRLPFPVAAPASADGAGSPDRAEQSWRKLAAGNERFVSGRQKHPHESLRWREKLVEGQKPFAAVLGCGDSRVPPELVFDEGLGDLFTVRAAGEVLDGSVVGSLEYAVEHLHVPLVVILGHESCGAVKAAIDLVNGTGHFTGDVSLLVRAIEPAVRATPADPDKARFLAACVAEQTRRTATLLVERSTIIREALQHGVKVVPASYELRTGRVTRLG</sequence>
<evidence type="ECO:0000256" key="1">
    <source>
        <dbReference type="ARBA" id="ARBA00006217"/>
    </source>
</evidence>
<keyword evidence="10" id="KW-1185">Reference proteome</keyword>
<dbReference type="InterPro" id="IPR036874">
    <property type="entry name" value="Carbonic_anhydrase_sf"/>
</dbReference>
<evidence type="ECO:0000256" key="3">
    <source>
        <dbReference type="ARBA" id="ARBA00022833"/>
    </source>
</evidence>
<dbReference type="SUPFAM" id="SSF53056">
    <property type="entry name" value="beta-carbonic anhydrase, cab"/>
    <property type="match status" value="1"/>
</dbReference>
<evidence type="ECO:0000256" key="2">
    <source>
        <dbReference type="ARBA" id="ARBA00012925"/>
    </source>
</evidence>
<dbReference type="InterPro" id="IPR001765">
    <property type="entry name" value="Carbonic_anhydrase"/>
</dbReference>
<evidence type="ECO:0000256" key="5">
    <source>
        <dbReference type="ARBA" id="ARBA00024993"/>
    </source>
</evidence>
<organism evidence="9 10">
    <name type="scientific">Actinokineospora soli</name>
    <dbReference type="NCBI Taxonomy" id="1048753"/>
    <lineage>
        <taxon>Bacteria</taxon>
        <taxon>Bacillati</taxon>
        <taxon>Actinomycetota</taxon>
        <taxon>Actinomycetes</taxon>
        <taxon>Pseudonocardiales</taxon>
        <taxon>Pseudonocardiaceae</taxon>
        <taxon>Actinokineospora</taxon>
    </lineage>
</organism>
<dbReference type="PANTHER" id="PTHR11002:SF79">
    <property type="entry name" value="CARBONIC ANHYDRASE 2"/>
    <property type="match status" value="1"/>
</dbReference>
<comment type="catalytic activity">
    <reaction evidence="6 7">
        <text>hydrogencarbonate + H(+) = CO2 + H2O</text>
        <dbReference type="Rhea" id="RHEA:10748"/>
        <dbReference type="ChEBI" id="CHEBI:15377"/>
        <dbReference type="ChEBI" id="CHEBI:15378"/>
        <dbReference type="ChEBI" id="CHEBI:16526"/>
        <dbReference type="ChEBI" id="CHEBI:17544"/>
        <dbReference type="EC" id="4.2.1.1"/>
    </reaction>
</comment>
<evidence type="ECO:0000256" key="8">
    <source>
        <dbReference type="SAM" id="MobiDB-lite"/>
    </source>
</evidence>
<proteinExistence type="inferred from homology"/>
<protein>
    <recommendedName>
        <fullName evidence="2 7">Carbonic anhydrase</fullName>
        <ecNumber evidence="2 7">4.2.1.1</ecNumber>
    </recommendedName>
    <alternativeName>
        <fullName evidence="7">Carbonate dehydratase</fullName>
    </alternativeName>
</protein>
<feature type="compositionally biased region" description="Basic and acidic residues" evidence="8">
    <location>
        <begin position="1"/>
        <end position="11"/>
    </location>
</feature>